<sequence>MLLVRCCRRFDKLAFSKVTNTINHLYGNGFTKRNGKTCQRCINSCSDIDASQKATNDNIDIILNKEPGEQLLEMFQLLEKDV</sequence>
<proteinExistence type="predicted"/>
<organism evidence="1 2">
    <name type="scientific">Vespula maculifrons</name>
    <name type="common">Eastern yellow jacket</name>
    <name type="synonym">Wasp</name>
    <dbReference type="NCBI Taxonomy" id="7453"/>
    <lineage>
        <taxon>Eukaryota</taxon>
        <taxon>Metazoa</taxon>
        <taxon>Ecdysozoa</taxon>
        <taxon>Arthropoda</taxon>
        <taxon>Hexapoda</taxon>
        <taxon>Insecta</taxon>
        <taxon>Pterygota</taxon>
        <taxon>Neoptera</taxon>
        <taxon>Endopterygota</taxon>
        <taxon>Hymenoptera</taxon>
        <taxon>Apocrita</taxon>
        <taxon>Aculeata</taxon>
        <taxon>Vespoidea</taxon>
        <taxon>Vespidae</taxon>
        <taxon>Vespinae</taxon>
        <taxon>Vespula</taxon>
    </lineage>
</organism>
<dbReference type="EMBL" id="JAYRBN010000097">
    <property type="protein sequence ID" value="KAL2729275.1"/>
    <property type="molecule type" value="Genomic_DNA"/>
</dbReference>
<gene>
    <name evidence="1" type="ORF">V1477_016455</name>
</gene>
<dbReference type="AlphaFoldDB" id="A0ABD2B964"/>
<keyword evidence="2" id="KW-1185">Reference proteome</keyword>
<reference evidence="1 2" key="1">
    <citation type="journal article" date="2024" name="Ann. Entomol. Soc. Am.">
        <title>Genomic analyses of the southern and eastern yellowjacket wasps (Hymenoptera: Vespidae) reveal evolutionary signatures of social life.</title>
        <authorList>
            <person name="Catto M.A."/>
            <person name="Caine P.B."/>
            <person name="Orr S.E."/>
            <person name="Hunt B.G."/>
            <person name="Goodisman M.A.D."/>
        </authorList>
    </citation>
    <scope>NUCLEOTIDE SEQUENCE [LARGE SCALE GENOMIC DNA]</scope>
    <source>
        <strain evidence="1">232</strain>
        <tissue evidence="1">Head and thorax</tissue>
    </source>
</reference>
<accession>A0ABD2B964</accession>
<protein>
    <submittedName>
        <fullName evidence="1">Uncharacterized protein</fullName>
    </submittedName>
</protein>
<name>A0ABD2B964_VESMC</name>
<comment type="caution">
    <text evidence="1">The sequence shown here is derived from an EMBL/GenBank/DDBJ whole genome shotgun (WGS) entry which is preliminary data.</text>
</comment>
<dbReference type="Proteomes" id="UP001607303">
    <property type="component" value="Unassembled WGS sequence"/>
</dbReference>
<evidence type="ECO:0000313" key="1">
    <source>
        <dbReference type="EMBL" id="KAL2729275.1"/>
    </source>
</evidence>
<evidence type="ECO:0000313" key="2">
    <source>
        <dbReference type="Proteomes" id="UP001607303"/>
    </source>
</evidence>